<evidence type="ECO:0000313" key="2">
    <source>
        <dbReference type="Proteomes" id="UP001318860"/>
    </source>
</evidence>
<protein>
    <submittedName>
        <fullName evidence="1">Uncharacterized protein</fullName>
    </submittedName>
</protein>
<dbReference type="PANTHER" id="PTHR33710:SF62">
    <property type="entry name" value="DUF4283 DOMAIN PROTEIN"/>
    <property type="match status" value="1"/>
</dbReference>
<dbReference type="Gene3D" id="3.60.10.10">
    <property type="entry name" value="Endonuclease/exonuclease/phosphatase"/>
    <property type="match status" value="1"/>
</dbReference>
<organism evidence="1 2">
    <name type="scientific">Rehmannia glutinosa</name>
    <name type="common">Chinese foxglove</name>
    <dbReference type="NCBI Taxonomy" id="99300"/>
    <lineage>
        <taxon>Eukaryota</taxon>
        <taxon>Viridiplantae</taxon>
        <taxon>Streptophyta</taxon>
        <taxon>Embryophyta</taxon>
        <taxon>Tracheophyta</taxon>
        <taxon>Spermatophyta</taxon>
        <taxon>Magnoliopsida</taxon>
        <taxon>eudicotyledons</taxon>
        <taxon>Gunneridae</taxon>
        <taxon>Pentapetalae</taxon>
        <taxon>asterids</taxon>
        <taxon>lamiids</taxon>
        <taxon>Lamiales</taxon>
        <taxon>Orobanchaceae</taxon>
        <taxon>Rehmannieae</taxon>
        <taxon>Rehmannia</taxon>
    </lineage>
</organism>
<dbReference type="Proteomes" id="UP001318860">
    <property type="component" value="Unassembled WGS sequence"/>
</dbReference>
<dbReference type="InterPro" id="IPR036691">
    <property type="entry name" value="Endo/exonu/phosph_ase_sf"/>
</dbReference>
<accession>A0ABR0WG99</accession>
<keyword evidence="2" id="KW-1185">Reference proteome</keyword>
<name>A0ABR0WG99_REHGL</name>
<dbReference type="EMBL" id="JABTTQ020000011">
    <property type="protein sequence ID" value="KAK6146094.1"/>
    <property type="molecule type" value="Genomic_DNA"/>
</dbReference>
<dbReference type="PANTHER" id="PTHR33710">
    <property type="entry name" value="BNAC02G09200D PROTEIN"/>
    <property type="match status" value="1"/>
</dbReference>
<evidence type="ECO:0000313" key="1">
    <source>
        <dbReference type="EMBL" id="KAK6146094.1"/>
    </source>
</evidence>
<reference evidence="1 2" key="1">
    <citation type="journal article" date="2021" name="Comput. Struct. Biotechnol. J.">
        <title>De novo genome assembly of the potent medicinal plant Rehmannia glutinosa using nanopore technology.</title>
        <authorList>
            <person name="Ma L."/>
            <person name="Dong C."/>
            <person name="Song C."/>
            <person name="Wang X."/>
            <person name="Zheng X."/>
            <person name="Niu Y."/>
            <person name="Chen S."/>
            <person name="Feng W."/>
        </authorList>
    </citation>
    <scope>NUCLEOTIDE SEQUENCE [LARGE SCALE GENOMIC DNA]</scope>
    <source>
        <strain evidence="1">DH-2019</strain>
    </source>
</reference>
<proteinExistence type="predicted"/>
<dbReference type="SUPFAM" id="SSF56219">
    <property type="entry name" value="DNase I-like"/>
    <property type="match status" value="1"/>
</dbReference>
<sequence length="330" mass="38249">MDYFNKLISDCGLIDLGCTGPTLHTWVRNNLFERLDKVLLSPDWNTLFDKTYVTHLARVWSDHAPLLVQTVMNVQKPPSRFRYMKMWVNHHYFLDNIKEVLEGPTGTFGMLNLHLKMIRVKQRLQWWNKRVFGNVFDNLKKAEMTVKNAESIYDHSPSPEHLIDLKKAIAELTLATKIEEDFWHQKSSCKWIVEGERNTKYFHNLVKIKSSKARINFIQVGTNTLSTEHEIQKSDVEFFSAHLSNDCVCLPFDGGFDIPHLPHDFDKSFLCQQPSIQEIREAVFAIDANSVVGPDGFTAHFFHNPGSALHLPGCSHFQRQEERVVFLFFA</sequence>
<gene>
    <name evidence="1" type="ORF">DH2020_019963</name>
</gene>
<comment type="caution">
    <text evidence="1">The sequence shown here is derived from an EMBL/GenBank/DDBJ whole genome shotgun (WGS) entry which is preliminary data.</text>
</comment>